<dbReference type="InterPro" id="IPR015424">
    <property type="entry name" value="PyrdxlP-dep_Trfase"/>
</dbReference>
<evidence type="ECO:0000256" key="8">
    <source>
        <dbReference type="ARBA" id="ARBA00023014"/>
    </source>
</evidence>
<evidence type="ECO:0000259" key="11">
    <source>
        <dbReference type="Pfam" id="PF00266"/>
    </source>
</evidence>
<dbReference type="InterPro" id="IPR000192">
    <property type="entry name" value="Aminotrans_V_dom"/>
</dbReference>
<evidence type="ECO:0000313" key="12">
    <source>
        <dbReference type="EMBL" id="GGF28468.1"/>
    </source>
</evidence>
<comment type="cofactor">
    <cofactor evidence="1 10">
        <name>pyridoxal 5'-phosphate</name>
        <dbReference type="ChEBI" id="CHEBI:597326"/>
    </cofactor>
</comment>
<dbReference type="Gene3D" id="3.90.1150.10">
    <property type="entry name" value="Aspartate Aminotransferase, domain 1"/>
    <property type="match status" value="1"/>
</dbReference>
<dbReference type="InterPro" id="IPR015422">
    <property type="entry name" value="PyrdxlP-dep_Trfase_small"/>
</dbReference>
<dbReference type="RefSeq" id="WP_137401670.1">
    <property type="nucleotide sequence ID" value="NZ_BMIU01000006.1"/>
</dbReference>
<evidence type="ECO:0000256" key="2">
    <source>
        <dbReference type="ARBA" id="ARBA00006490"/>
    </source>
</evidence>
<evidence type="ECO:0000256" key="4">
    <source>
        <dbReference type="ARBA" id="ARBA00022679"/>
    </source>
</evidence>
<keyword evidence="8" id="KW-0411">Iron-sulfur</keyword>
<dbReference type="PANTHER" id="PTHR11601">
    <property type="entry name" value="CYSTEINE DESULFURYLASE FAMILY MEMBER"/>
    <property type="match status" value="1"/>
</dbReference>
<evidence type="ECO:0000313" key="13">
    <source>
        <dbReference type="Proteomes" id="UP000647339"/>
    </source>
</evidence>
<comment type="similarity">
    <text evidence="2">Belongs to the class-V pyridoxal-phosphate-dependent aminotransferase family. NifS/IscS subfamily.</text>
</comment>
<accession>A0ABQ1UW74</accession>
<evidence type="ECO:0000256" key="10">
    <source>
        <dbReference type="RuleBase" id="RU004504"/>
    </source>
</evidence>
<dbReference type="InterPro" id="IPR016454">
    <property type="entry name" value="Cysteine_dSase"/>
</dbReference>
<evidence type="ECO:0000256" key="7">
    <source>
        <dbReference type="ARBA" id="ARBA00023004"/>
    </source>
</evidence>
<evidence type="ECO:0000256" key="9">
    <source>
        <dbReference type="ARBA" id="ARBA00050776"/>
    </source>
</evidence>
<keyword evidence="4" id="KW-0808">Transferase</keyword>
<keyword evidence="7" id="KW-0408">Iron</keyword>
<dbReference type="InterPro" id="IPR015421">
    <property type="entry name" value="PyrdxlP-dep_Trfase_major"/>
</dbReference>
<keyword evidence="5" id="KW-0479">Metal-binding</keyword>
<sequence length="380" mass="41998">MNIYLDNAATTALDEKVLEAMLPYMKGHYGNPSSVHSHGREVRTAIERSRKKVAEILNATPGEIFFTSGGTEADNTALVCAIETYGIKDVLTSPIEHHAVLHTLEECEKRGLVTLHFAQIDINGQIDMDHLNEWIKTHPHSLVSIMHANNEIGNINDIKAIGQQCKEHEVFFHSDTVQTMGHYVHNLKELPIDAVVAGGHKFHGPKGSGFLYLNKKNKIRPFIYGGAQERSMRGGTENVYGIVGIAKALELAYTDMESHKRHVQQLKKRFIDQLTEGIPGVEFNGLSADLNRSLYTVLNVSLPPSEENSGMLLFNLDLNGISSSGGSACSSGATVGSHVLRALNAQPERDSVRFSFSRFNTQEEIDYTVEKLKELYGVMA</sequence>
<dbReference type="Gene3D" id="1.10.260.50">
    <property type="match status" value="1"/>
</dbReference>
<gene>
    <name evidence="12" type="ORF">GCM10011339_15870</name>
</gene>
<dbReference type="PIRSF" id="PIRSF005572">
    <property type="entry name" value="NifS"/>
    <property type="match status" value="1"/>
</dbReference>
<dbReference type="Proteomes" id="UP000647339">
    <property type="component" value="Unassembled WGS sequence"/>
</dbReference>
<feature type="domain" description="Aminotransferase class V" evidence="11">
    <location>
        <begin position="3"/>
        <end position="367"/>
    </location>
</feature>
<dbReference type="PROSITE" id="PS00595">
    <property type="entry name" value="AA_TRANSFER_CLASS_5"/>
    <property type="match status" value="1"/>
</dbReference>
<dbReference type="PANTHER" id="PTHR11601:SF34">
    <property type="entry name" value="CYSTEINE DESULFURASE"/>
    <property type="match status" value="1"/>
</dbReference>
<keyword evidence="13" id="KW-1185">Reference proteome</keyword>
<evidence type="ECO:0000256" key="6">
    <source>
        <dbReference type="ARBA" id="ARBA00022898"/>
    </source>
</evidence>
<protein>
    <recommendedName>
        <fullName evidence="3">cysteine desulfurase</fullName>
        <ecNumber evidence="3">2.8.1.7</ecNumber>
    </recommendedName>
</protein>
<keyword evidence="6" id="KW-0663">Pyridoxal phosphate</keyword>
<dbReference type="EC" id="2.8.1.7" evidence="3"/>
<comment type="caution">
    <text evidence="12">The sequence shown here is derived from an EMBL/GenBank/DDBJ whole genome shotgun (WGS) entry which is preliminary data.</text>
</comment>
<dbReference type="SUPFAM" id="SSF53383">
    <property type="entry name" value="PLP-dependent transferases"/>
    <property type="match status" value="1"/>
</dbReference>
<evidence type="ECO:0000256" key="5">
    <source>
        <dbReference type="ARBA" id="ARBA00022723"/>
    </source>
</evidence>
<comment type="catalytic activity">
    <reaction evidence="9">
        <text>(sulfur carrier)-H + L-cysteine = (sulfur carrier)-SH + L-alanine</text>
        <dbReference type="Rhea" id="RHEA:43892"/>
        <dbReference type="Rhea" id="RHEA-COMP:14737"/>
        <dbReference type="Rhea" id="RHEA-COMP:14739"/>
        <dbReference type="ChEBI" id="CHEBI:29917"/>
        <dbReference type="ChEBI" id="CHEBI:35235"/>
        <dbReference type="ChEBI" id="CHEBI:57972"/>
        <dbReference type="ChEBI" id="CHEBI:64428"/>
        <dbReference type="EC" id="2.8.1.7"/>
    </reaction>
</comment>
<name>A0ABQ1UW74_9BACT</name>
<dbReference type="EMBL" id="BMIU01000006">
    <property type="protein sequence ID" value="GGF28468.1"/>
    <property type="molecule type" value="Genomic_DNA"/>
</dbReference>
<dbReference type="Gene3D" id="3.40.640.10">
    <property type="entry name" value="Type I PLP-dependent aspartate aminotransferase-like (Major domain)"/>
    <property type="match status" value="1"/>
</dbReference>
<dbReference type="InterPro" id="IPR020578">
    <property type="entry name" value="Aminotrans_V_PyrdxlP_BS"/>
</dbReference>
<evidence type="ECO:0000256" key="1">
    <source>
        <dbReference type="ARBA" id="ARBA00001933"/>
    </source>
</evidence>
<evidence type="ECO:0000256" key="3">
    <source>
        <dbReference type="ARBA" id="ARBA00012239"/>
    </source>
</evidence>
<reference evidence="13" key="1">
    <citation type="journal article" date="2019" name="Int. J. Syst. Evol. Microbiol.">
        <title>The Global Catalogue of Microorganisms (GCM) 10K type strain sequencing project: providing services to taxonomists for standard genome sequencing and annotation.</title>
        <authorList>
            <consortium name="The Broad Institute Genomics Platform"/>
            <consortium name="The Broad Institute Genome Sequencing Center for Infectious Disease"/>
            <person name="Wu L."/>
            <person name="Ma J."/>
        </authorList>
    </citation>
    <scope>NUCLEOTIDE SEQUENCE [LARGE SCALE GENOMIC DNA]</scope>
    <source>
        <strain evidence="13">CGMCC 1.15407</strain>
    </source>
</reference>
<proteinExistence type="inferred from homology"/>
<dbReference type="Pfam" id="PF00266">
    <property type="entry name" value="Aminotran_5"/>
    <property type="match status" value="1"/>
</dbReference>
<organism evidence="12 13">
    <name type="scientific">Echinicola rosea</name>
    <dbReference type="NCBI Taxonomy" id="1807691"/>
    <lineage>
        <taxon>Bacteria</taxon>
        <taxon>Pseudomonadati</taxon>
        <taxon>Bacteroidota</taxon>
        <taxon>Cytophagia</taxon>
        <taxon>Cytophagales</taxon>
        <taxon>Cyclobacteriaceae</taxon>
        <taxon>Echinicola</taxon>
    </lineage>
</organism>